<evidence type="ECO:0000256" key="1">
    <source>
        <dbReference type="ARBA" id="ARBA00022771"/>
    </source>
</evidence>
<feature type="non-terminal residue" evidence="4">
    <location>
        <position position="281"/>
    </location>
</feature>
<sequence length="281" mass="30677">MATVSVATASEYGWCSSGYGTCSSLSDEDLQISNGEEEESEANYLKRKEEEKGVREEEVLQPGICPHCKHIYNKPMTLQCGHSLCNHCCIDLLSRMDANSSSNMRIRPRMGLSSYSRSSFNKQTLTSSWSSSNFSVWKSPICTVCGESPKKTPPVPNLTLEAFLATIRHLYDGNGRLDSSCNTTNHEELSSFCSSLNSTPLSLPSSRVSIRDCTVSIVGSKGSGKSSLVQSQLCNDMLIDDLLGRRKKMGEEGESPLADSSSHKGEAISGSLKYMLKLVET</sequence>
<evidence type="ECO:0000259" key="3">
    <source>
        <dbReference type="SMART" id="SM00184"/>
    </source>
</evidence>
<accession>A0AAV5VQ43</accession>
<gene>
    <name evidence="4" type="ORF">PFISCL1PPCAC_12082</name>
</gene>
<evidence type="ECO:0000256" key="2">
    <source>
        <dbReference type="ARBA" id="ARBA00022833"/>
    </source>
</evidence>
<protein>
    <recommendedName>
        <fullName evidence="3">RING-type domain-containing protein</fullName>
    </recommendedName>
</protein>
<dbReference type="SMART" id="SM00184">
    <property type="entry name" value="RING"/>
    <property type="match status" value="1"/>
</dbReference>
<keyword evidence="1" id="KW-0479">Metal-binding</keyword>
<reference evidence="4" key="1">
    <citation type="submission" date="2023-10" db="EMBL/GenBank/DDBJ databases">
        <title>Genome assembly of Pristionchus species.</title>
        <authorList>
            <person name="Yoshida K."/>
            <person name="Sommer R.J."/>
        </authorList>
    </citation>
    <scope>NUCLEOTIDE SEQUENCE</scope>
    <source>
        <strain evidence="4">RS5133</strain>
    </source>
</reference>
<keyword evidence="5" id="KW-1185">Reference proteome</keyword>
<dbReference type="InterPro" id="IPR013083">
    <property type="entry name" value="Znf_RING/FYVE/PHD"/>
</dbReference>
<dbReference type="Proteomes" id="UP001432322">
    <property type="component" value="Unassembled WGS sequence"/>
</dbReference>
<proteinExistence type="predicted"/>
<dbReference type="SUPFAM" id="SSF57850">
    <property type="entry name" value="RING/U-box"/>
    <property type="match status" value="1"/>
</dbReference>
<evidence type="ECO:0000313" key="5">
    <source>
        <dbReference type="Proteomes" id="UP001432322"/>
    </source>
</evidence>
<feature type="domain" description="RING-type" evidence="3">
    <location>
        <begin position="65"/>
        <end position="142"/>
    </location>
</feature>
<dbReference type="Gene3D" id="3.30.40.10">
    <property type="entry name" value="Zinc/RING finger domain, C3HC4 (zinc finger)"/>
    <property type="match status" value="1"/>
</dbReference>
<keyword evidence="1" id="KW-0863">Zinc-finger</keyword>
<comment type="caution">
    <text evidence="4">The sequence shown here is derived from an EMBL/GenBank/DDBJ whole genome shotgun (WGS) entry which is preliminary data.</text>
</comment>
<organism evidence="4 5">
    <name type="scientific">Pristionchus fissidentatus</name>
    <dbReference type="NCBI Taxonomy" id="1538716"/>
    <lineage>
        <taxon>Eukaryota</taxon>
        <taxon>Metazoa</taxon>
        <taxon>Ecdysozoa</taxon>
        <taxon>Nematoda</taxon>
        <taxon>Chromadorea</taxon>
        <taxon>Rhabditida</taxon>
        <taxon>Rhabditina</taxon>
        <taxon>Diplogasteromorpha</taxon>
        <taxon>Diplogasteroidea</taxon>
        <taxon>Neodiplogasteridae</taxon>
        <taxon>Pristionchus</taxon>
    </lineage>
</organism>
<evidence type="ECO:0000313" key="4">
    <source>
        <dbReference type="EMBL" id="GMT20785.1"/>
    </source>
</evidence>
<dbReference type="EMBL" id="BTSY01000003">
    <property type="protein sequence ID" value="GMT20785.1"/>
    <property type="molecule type" value="Genomic_DNA"/>
</dbReference>
<dbReference type="InterPro" id="IPR001841">
    <property type="entry name" value="Znf_RING"/>
</dbReference>
<dbReference type="AlphaFoldDB" id="A0AAV5VQ43"/>
<dbReference type="GO" id="GO:0008270">
    <property type="term" value="F:zinc ion binding"/>
    <property type="evidence" value="ECO:0007669"/>
    <property type="project" value="UniProtKB-KW"/>
</dbReference>
<keyword evidence="2" id="KW-0862">Zinc</keyword>
<name>A0AAV5VQ43_9BILA</name>